<name>A0A1M6NZP4_9FIRM</name>
<feature type="transmembrane region" description="Helical" evidence="5">
    <location>
        <begin position="146"/>
        <end position="168"/>
    </location>
</feature>
<gene>
    <name evidence="7" type="ORF">SAMN02745227_01297</name>
</gene>
<dbReference type="GO" id="GO:0005886">
    <property type="term" value="C:plasma membrane"/>
    <property type="evidence" value="ECO:0007669"/>
    <property type="project" value="UniProtKB-SubCell"/>
</dbReference>
<evidence type="ECO:0000256" key="4">
    <source>
        <dbReference type="ARBA" id="ARBA00023136"/>
    </source>
</evidence>
<accession>A0A1M6NZP4</accession>
<dbReference type="GO" id="GO:0140359">
    <property type="term" value="F:ABC-type transporter activity"/>
    <property type="evidence" value="ECO:0007669"/>
    <property type="project" value="InterPro"/>
</dbReference>
<keyword evidence="8" id="KW-1185">Reference proteome</keyword>
<dbReference type="AlphaFoldDB" id="A0A1M6NZP4"/>
<dbReference type="SUPFAM" id="SSF90123">
    <property type="entry name" value="ABC transporter transmembrane region"/>
    <property type="match status" value="1"/>
</dbReference>
<evidence type="ECO:0000256" key="3">
    <source>
        <dbReference type="ARBA" id="ARBA00022989"/>
    </source>
</evidence>
<keyword evidence="4 5" id="KW-0472">Membrane</keyword>
<sequence>MVHEEEVIGKAYDSRLMKRLLKYAKPYWKTFVISILLLMILTAIDLARPYLVKVAIDDYIFTNPLVSFELGAEELNNYPGVEFRGKYYVKEKYLPESYKDYPRYLIESYDEGYFLVPVNFAGESIPLSRADYLTFRQLDIDGLTKLAIIFVLIVFFGFGLNYIQVYLLHKTGQKIIYNLREEIFSHLQKMSLSFLIKTQ</sequence>
<keyword evidence="2 5" id="KW-0812">Transmembrane</keyword>
<evidence type="ECO:0000256" key="2">
    <source>
        <dbReference type="ARBA" id="ARBA00022692"/>
    </source>
</evidence>
<dbReference type="Proteomes" id="UP000243547">
    <property type="component" value="Unassembled WGS sequence"/>
</dbReference>
<keyword evidence="3 5" id="KW-1133">Transmembrane helix</keyword>
<protein>
    <submittedName>
        <fullName evidence="7">ABC transporter transmembrane region</fullName>
    </submittedName>
</protein>
<dbReference type="PROSITE" id="PS50929">
    <property type="entry name" value="ABC_TM1F"/>
    <property type="match status" value="1"/>
</dbReference>
<dbReference type="STRING" id="1120989.SAMN02745227_01297"/>
<evidence type="ECO:0000313" key="7">
    <source>
        <dbReference type="EMBL" id="SHK01209.1"/>
    </source>
</evidence>
<dbReference type="Gene3D" id="1.20.1560.10">
    <property type="entry name" value="ABC transporter type 1, transmembrane domain"/>
    <property type="match status" value="1"/>
</dbReference>
<dbReference type="GO" id="GO:0005524">
    <property type="term" value="F:ATP binding"/>
    <property type="evidence" value="ECO:0007669"/>
    <property type="project" value="InterPro"/>
</dbReference>
<evidence type="ECO:0000256" key="5">
    <source>
        <dbReference type="SAM" id="Phobius"/>
    </source>
</evidence>
<evidence type="ECO:0000256" key="1">
    <source>
        <dbReference type="ARBA" id="ARBA00004651"/>
    </source>
</evidence>
<evidence type="ECO:0000259" key="6">
    <source>
        <dbReference type="PROSITE" id="PS50929"/>
    </source>
</evidence>
<reference evidence="8" key="1">
    <citation type="submission" date="2016-11" db="EMBL/GenBank/DDBJ databases">
        <authorList>
            <person name="Varghese N."/>
            <person name="Submissions S."/>
        </authorList>
    </citation>
    <scope>NUCLEOTIDE SEQUENCE [LARGE SCALE GENOMIC DNA]</scope>
    <source>
        <strain evidence="8">DSM 14826</strain>
    </source>
</reference>
<comment type="subcellular location">
    <subcellularLocation>
        <location evidence="1">Cell membrane</location>
        <topology evidence="1">Multi-pass membrane protein</topology>
    </subcellularLocation>
</comment>
<organism evidence="7 8">
    <name type="scientific">Anaerobranca californiensis DSM 14826</name>
    <dbReference type="NCBI Taxonomy" id="1120989"/>
    <lineage>
        <taxon>Bacteria</taxon>
        <taxon>Bacillati</taxon>
        <taxon>Bacillota</taxon>
        <taxon>Clostridia</taxon>
        <taxon>Eubacteriales</taxon>
        <taxon>Proteinivoracaceae</taxon>
        <taxon>Anaerobranca</taxon>
    </lineage>
</organism>
<proteinExistence type="predicted"/>
<feature type="transmembrane region" description="Helical" evidence="5">
    <location>
        <begin position="27"/>
        <end position="44"/>
    </location>
</feature>
<evidence type="ECO:0000313" key="8">
    <source>
        <dbReference type="Proteomes" id="UP000243547"/>
    </source>
</evidence>
<dbReference type="Pfam" id="PF00664">
    <property type="entry name" value="ABC_membrane"/>
    <property type="match status" value="1"/>
</dbReference>
<feature type="domain" description="ABC transmembrane type-1" evidence="6">
    <location>
        <begin position="32"/>
        <end position="199"/>
    </location>
</feature>
<dbReference type="InterPro" id="IPR011527">
    <property type="entry name" value="ABC1_TM_dom"/>
</dbReference>
<dbReference type="EMBL" id="FRAI01000012">
    <property type="protein sequence ID" value="SHK01209.1"/>
    <property type="molecule type" value="Genomic_DNA"/>
</dbReference>
<dbReference type="InterPro" id="IPR036640">
    <property type="entry name" value="ABC1_TM_sf"/>
</dbReference>